<protein>
    <submittedName>
        <fullName evidence="2">DUF6094 domain-containing protein</fullName>
    </submittedName>
</protein>
<gene>
    <name evidence="2" type="ORF">AB3N04_00925</name>
</gene>
<dbReference type="AlphaFoldDB" id="A0AB39BMV0"/>
<dbReference type="Gene3D" id="3.40.50.150">
    <property type="entry name" value="Vaccinia Virus protein VP39"/>
    <property type="match status" value="1"/>
</dbReference>
<dbReference type="GO" id="GO:0008168">
    <property type="term" value="F:methyltransferase activity"/>
    <property type="evidence" value="ECO:0007669"/>
    <property type="project" value="InterPro"/>
</dbReference>
<accession>A0AB39BMV0</accession>
<proteinExistence type="predicted"/>
<dbReference type="InterPro" id="IPR046076">
    <property type="entry name" value="DUF6094"/>
</dbReference>
<evidence type="ECO:0000313" key="2">
    <source>
        <dbReference type="EMBL" id="XDI35073.1"/>
    </source>
</evidence>
<dbReference type="PROSITE" id="PS00092">
    <property type="entry name" value="N6_MTASE"/>
    <property type="match status" value="1"/>
</dbReference>
<name>A0AB39BMV0_9BACI</name>
<keyword evidence="2" id="KW-0614">Plasmid</keyword>
<organism evidence="2">
    <name type="scientific">Alkalihalophilus sp. As8PL</name>
    <dbReference type="NCBI Taxonomy" id="3237103"/>
    <lineage>
        <taxon>Bacteria</taxon>
        <taxon>Bacillati</taxon>
        <taxon>Bacillota</taxon>
        <taxon>Bacilli</taxon>
        <taxon>Bacillales</taxon>
        <taxon>Bacillaceae</taxon>
        <taxon>Alkalihalophilus</taxon>
    </lineage>
</organism>
<dbReference type="SUPFAM" id="SSF53335">
    <property type="entry name" value="S-adenosyl-L-methionine-dependent methyltransferases"/>
    <property type="match status" value="1"/>
</dbReference>
<sequence length="347" mass="39175">MARIASESKLGYYPWPLDELKLIENAMSVKGEGVLNMIDPCCGKGEALAHMQQHLKQQYQAVSTYGVELEKTRYEQANQVLDYCLNEGYENVRTENKYNLVLLNPPYDEVFHERTELRFLRALSSKSKNIFAPDSLLLFCVPQYVLGACANVLSSRFKDIKVYRFTDNHFDVFKQVVVFAHFGRPDKEERKKTSAYLRQIAKKEVDGSLVPLPTLEELDTENFTIKFDGAQPIELFRAGRLNAEELLRDLASSGLLQDVEKELTPLENRAVMGRPMLPLKPTHGGIAVASGPISGNLGNHIISGITKQVTEVKAIHDDEGRQTGEEYTKHFKSIVRSFTAEGVFDLE</sequence>
<dbReference type="InterPro" id="IPR002052">
    <property type="entry name" value="DNA_methylase_N6_adenine_CS"/>
</dbReference>
<feature type="domain" description="DUF6094" evidence="1">
    <location>
        <begin position="2"/>
        <end position="202"/>
    </location>
</feature>
<dbReference type="RefSeq" id="WP_368502691.1">
    <property type="nucleotide sequence ID" value="NZ_CP162550.1"/>
</dbReference>
<dbReference type="EMBL" id="CP162550">
    <property type="protein sequence ID" value="XDI35073.1"/>
    <property type="molecule type" value="Genomic_DNA"/>
</dbReference>
<dbReference type="InterPro" id="IPR029063">
    <property type="entry name" value="SAM-dependent_MTases_sf"/>
</dbReference>
<dbReference type="GO" id="GO:0003676">
    <property type="term" value="F:nucleic acid binding"/>
    <property type="evidence" value="ECO:0007669"/>
    <property type="project" value="InterPro"/>
</dbReference>
<geneLocation type="plasmid" evidence="2">
    <name>unnamed</name>
</geneLocation>
<evidence type="ECO:0000259" key="1">
    <source>
        <dbReference type="Pfam" id="PF19587"/>
    </source>
</evidence>
<reference evidence="2" key="1">
    <citation type="submission" date="2024-07" db="EMBL/GenBank/DDBJ databases">
        <title>Identification and characteristics of an arsenic-resistant bacterial isolate, which belongs to a novel species.</title>
        <authorList>
            <person name="Juszczyk A."/>
            <person name="Kowalczyk A."/>
            <person name="Was K."/>
            <person name="Kosowicz W."/>
            <person name="Budzyn A."/>
            <person name="Latowski D."/>
        </authorList>
    </citation>
    <scope>NUCLEOTIDE SEQUENCE</scope>
    <source>
        <strain evidence="2">As8PL</strain>
        <plasmid evidence="2">unnamed</plasmid>
    </source>
</reference>
<dbReference type="GO" id="GO:0032259">
    <property type="term" value="P:methylation"/>
    <property type="evidence" value="ECO:0007669"/>
    <property type="project" value="InterPro"/>
</dbReference>
<dbReference type="Pfam" id="PF19587">
    <property type="entry name" value="DUF6094"/>
    <property type="match status" value="1"/>
</dbReference>